<gene>
    <name evidence="1" type="ORF">OO17_19730</name>
</gene>
<dbReference type="PATRIC" id="fig|1076.23.peg.4556"/>
<sequence length="129" mass="13837">MENFIRDENIKLYRLALLSSTDDGQKDVLLTLLGILMANVPAAGAAAATPDWSEALPTAQPPSRQCDVCQRDMSYLAELPATLAHGVTCVFRCMNCNAVVSTAKPRCSCVDECLSQTYCVTPAHAATIT</sequence>
<evidence type="ECO:0000313" key="2">
    <source>
        <dbReference type="Proteomes" id="UP000032515"/>
    </source>
</evidence>
<proteinExistence type="predicted"/>
<dbReference type="AlphaFoldDB" id="A0A0D7EJI3"/>
<dbReference type="RefSeq" id="WP_044414675.1">
    <property type="nucleotide sequence ID" value="NZ_JXXE01000410.1"/>
</dbReference>
<name>A0A0D7EJI3_RHOPL</name>
<protein>
    <submittedName>
        <fullName evidence="1">Uncharacterized protein</fullName>
    </submittedName>
</protein>
<evidence type="ECO:0000313" key="1">
    <source>
        <dbReference type="EMBL" id="KIZ39662.1"/>
    </source>
</evidence>
<organism evidence="1 2">
    <name type="scientific">Rhodopseudomonas palustris</name>
    <dbReference type="NCBI Taxonomy" id="1076"/>
    <lineage>
        <taxon>Bacteria</taxon>
        <taxon>Pseudomonadati</taxon>
        <taxon>Pseudomonadota</taxon>
        <taxon>Alphaproteobacteria</taxon>
        <taxon>Hyphomicrobiales</taxon>
        <taxon>Nitrobacteraceae</taxon>
        <taxon>Rhodopseudomonas</taxon>
    </lineage>
</organism>
<comment type="caution">
    <text evidence="1">The sequence shown here is derived from an EMBL/GenBank/DDBJ whole genome shotgun (WGS) entry which is preliminary data.</text>
</comment>
<reference evidence="1 2" key="1">
    <citation type="submission" date="2014-11" db="EMBL/GenBank/DDBJ databases">
        <title>Genomics and ecophysiology of heterotrophic nitrogen fixing bacteria isolated from estuarine surface water.</title>
        <authorList>
            <person name="Bentzon-Tilia M."/>
            <person name="Severin I."/>
            <person name="Hansen L.H."/>
            <person name="Riemann L."/>
        </authorList>
    </citation>
    <scope>NUCLEOTIDE SEQUENCE [LARGE SCALE GENOMIC DNA]</scope>
    <source>
        <strain evidence="1 2">BAL398</strain>
    </source>
</reference>
<dbReference type="Proteomes" id="UP000032515">
    <property type="component" value="Unassembled WGS sequence"/>
</dbReference>
<dbReference type="EMBL" id="JXXE01000410">
    <property type="protein sequence ID" value="KIZ39662.1"/>
    <property type="molecule type" value="Genomic_DNA"/>
</dbReference>
<accession>A0A0D7EJI3</accession>